<keyword evidence="2" id="KW-1185">Reference proteome</keyword>
<name>A0ABS8KFP2_9BURK</name>
<dbReference type="EMBL" id="JAJITC010000007">
    <property type="protein sequence ID" value="MCC8403197.1"/>
    <property type="molecule type" value="Genomic_DNA"/>
</dbReference>
<reference evidence="1 2" key="1">
    <citation type="submission" date="2021-11" db="EMBL/GenBank/DDBJ databases">
        <authorList>
            <person name="Oh E.-T."/>
            <person name="Kim S.-B."/>
        </authorList>
    </citation>
    <scope>NUCLEOTIDE SEQUENCE [LARGE SCALE GENOMIC DNA]</scope>
    <source>
        <strain evidence="1 2">MMS20-SJTN17</strain>
    </source>
</reference>
<sequence>MEQQGQEGTGELMTGEEECLCCRVTYSIYSKFPPMPHAMALNVETGAWFPFDRLRSYPTGYQMAEALGYASACNCRGRSQALAGYGRHRLGGPSSSPADNDELEHYFEIVDATTYTPIEGMTYKLLSDDGVSLVDNESLVAGKTMPLSKKIYPNLSFIAWRNGDVR</sequence>
<dbReference type="RefSeq" id="WP_230562053.1">
    <property type="nucleotide sequence ID" value="NZ_JAJITC010000007.1"/>
</dbReference>
<gene>
    <name evidence="1" type="ORF">LJ655_15090</name>
</gene>
<comment type="caution">
    <text evidence="1">The sequence shown here is derived from an EMBL/GenBank/DDBJ whole genome shotgun (WGS) entry which is preliminary data.</text>
</comment>
<accession>A0ABS8KFP2</accession>
<proteinExistence type="predicted"/>
<evidence type="ECO:0000313" key="2">
    <source>
        <dbReference type="Proteomes" id="UP001430614"/>
    </source>
</evidence>
<evidence type="ECO:0000313" key="1">
    <source>
        <dbReference type="EMBL" id="MCC8403197.1"/>
    </source>
</evidence>
<protein>
    <submittedName>
        <fullName evidence="1">Uncharacterized protein</fullName>
    </submittedName>
</protein>
<dbReference type="Proteomes" id="UP001430614">
    <property type="component" value="Unassembled WGS sequence"/>
</dbReference>
<organism evidence="1 2">
    <name type="scientific">Paraburkholderia translucens</name>
    <dbReference type="NCBI Taxonomy" id="2886945"/>
    <lineage>
        <taxon>Bacteria</taxon>
        <taxon>Pseudomonadati</taxon>
        <taxon>Pseudomonadota</taxon>
        <taxon>Betaproteobacteria</taxon>
        <taxon>Burkholderiales</taxon>
        <taxon>Burkholderiaceae</taxon>
        <taxon>Paraburkholderia</taxon>
    </lineage>
</organism>